<comment type="caution">
    <text evidence="2">The sequence shown here is derived from an EMBL/GenBank/DDBJ whole genome shotgun (WGS) entry which is preliminary data.</text>
</comment>
<dbReference type="AlphaFoldDB" id="A0A1Y2AU85"/>
<proteinExistence type="predicted"/>
<reference evidence="2 3" key="1">
    <citation type="submission" date="2016-07" db="EMBL/GenBank/DDBJ databases">
        <title>Pervasive Adenine N6-methylation of Active Genes in Fungi.</title>
        <authorList>
            <consortium name="DOE Joint Genome Institute"/>
            <person name="Mondo S.J."/>
            <person name="Dannebaum R.O."/>
            <person name="Kuo R.C."/>
            <person name="Labutti K."/>
            <person name="Haridas S."/>
            <person name="Kuo A."/>
            <person name="Salamov A."/>
            <person name="Ahrendt S.R."/>
            <person name="Lipzen A."/>
            <person name="Sullivan W."/>
            <person name="Andreopoulos W.B."/>
            <person name="Clum A."/>
            <person name="Lindquist E."/>
            <person name="Daum C."/>
            <person name="Ramamoorthy G.K."/>
            <person name="Gryganskyi A."/>
            <person name="Culley D."/>
            <person name="Magnuson J.K."/>
            <person name="James T.Y."/>
            <person name="O'Malley M.A."/>
            <person name="Stajich J.E."/>
            <person name="Spatafora J.W."/>
            <person name="Visel A."/>
            <person name="Grigoriev I.V."/>
        </authorList>
    </citation>
    <scope>NUCLEOTIDE SEQUENCE [LARGE SCALE GENOMIC DNA]</scope>
    <source>
        <strain evidence="2 3">68-887.2</strain>
    </source>
</reference>
<gene>
    <name evidence="2" type="ORF">BCR39DRAFT_273539</name>
</gene>
<organism evidence="2 3">
    <name type="scientific">Naematelia encephala</name>
    <dbReference type="NCBI Taxonomy" id="71784"/>
    <lineage>
        <taxon>Eukaryota</taxon>
        <taxon>Fungi</taxon>
        <taxon>Dikarya</taxon>
        <taxon>Basidiomycota</taxon>
        <taxon>Agaricomycotina</taxon>
        <taxon>Tremellomycetes</taxon>
        <taxon>Tremellales</taxon>
        <taxon>Naemateliaceae</taxon>
        <taxon>Naematelia</taxon>
    </lineage>
</organism>
<accession>A0A1Y2AU85</accession>
<keyword evidence="3" id="KW-1185">Reference proteome</keyword>
<protein>
    <submittedName>
        <fullName evidence="2">Uncharacterized protein</fullName>
    </submittedName>
</protein>
<dbReference type="PANTHER" id="PTHR34862:SF1">
    <property type="entry name" value="SPARK DOMAIN-CONTAINING PROTEIN"/>
    <property type="match status" value="1"/>
</dbReference>
<sequence>MRVSSTIVLAALGSASAVVGQLSIPSSFMGLTFSAACQQAILGVLTTGPFAECTHFADVLPALVSNISVVPVLDKFMSDVCYSAACSNATLQQASTTILSGCASDLSGEGLPNSTVTTAFSTYPLVREILCLKTSDPYTNASYGGVLGNPPIPISSAYNTTGGVFCVTSLLTQLSAYFGTNLTIPFVETIVKGGNSTALKLAEGIQSNIICNGCIFGALDVVEEAYPGVGSVPISKIYGLLNRTSPVNTTINGFVNGTCAYVPLNATSNGTLPTNISVSIIDSTFPYNLTNGTTTFLPNATSV</sequence>
<keyword evidence="1" id="KW-0732">Signal</keyword>
<evidence type="ECO:0000313" key="3">
    <source>
        <dbReference type="Proteomes" id="UP000193986"/>
    </source>
</evidence>
<dbReference type="Proteomes" id="UP000193986">
    <property type="component" value="Unassembled WGS sequence"/>
</dbReference>
<name>A0A1Y2AU85_9TREE</name>
<feature type="chain" id="PRO_5013345066" evidence="1">
    <location>
        <begin position="18"/>
        <end position="303"/>
    </location>
</feature>
<dbReference type="EMBL" id="MCFC01000051">
    <property type="protein sequence ID" value="ORY26046.1"/>
    <property type="molecule type" value="Genomic_DNA"/>
</dbReference>
<evidence type="ECO:0000256" key="1">
    <source>
        <dbReference type="SAM" id="SignalP"/>
    </source>
</evidence>
<dbReference type="OrthoDB" id="2536450at2759"/>
<feature type="signal peptide" evidence="1">
    <location>
        <begin position="1"/>
        <end position="17"/>
    </location>
</feature>
<dbReference type="InParanoid" id="A0A1Y2AU85"/>
<dbReference type="PANTHER" id="PTHR34862">
    <property type="entry name" value="SPARK DOMAIN-CONTAINING PROTEIN"/>
    <property type="match status" value="1"/>
</dbReference>
<evidence type="ECO:0000313" key="2">
    <source>
        <dbReference type="EMBL" id="ORY26046.1"/>
    </source>
</evidence>